<evidence type="ECO:0008006" key="3">
    <source>
        <dbReference type="Google" id="ProtNLM"/>
    </source>
</evidence>
<dbReference type="STRING" id="447689.BA195_00145"/>
<organism evidence="1 2">
    <name type="scientific">Tenacibaculum soleae</name>
    <dbReference type="NCBI Taxonomy" id="447689"/>
    <lineage>
        <taxon>Bacteria</taxon>
        <taxon>Pseudomonadati</taxon>
        <taxon>Bacteroidota</taxon>
        <taxon>Flavobacteriia</taxon>
        <taxon>Flavobacteriales</taxon>
        <taxon>Flavobacteriaceae</taxon>
        <taxon>Tenacibaculum</taxon>
    </lineage>
</organism>
<dbReference type="RefSeq" id="WP_068701212.1">
    <property type="nucleotide sequence ID" value="NZ_MAKX01000001.1"/>
</dbReference>
<evidence type="ECO:0000313" key="2">
    <source>
        <dbReference type="Proteomes" id="UP000093186"/>
    </source>
</evidence>
<name>A0A1B9Y038_9FLAO</name>
<protein>
    <recommendedName>
        <fullName evidence="3">TonB C-terminal domain-containing protein</fullName>
    </recommendedName>
</protein>
<dbReference type="Proteomes" id="UP000093186">
    <property type="component" value="Unassembled WGS sequence"/>
</dbReference>
<dbReference type="PROSITE" id="PS51257">
    <property type="entry name" value="PROKAR_LIPOPROTEIN"/>
    <property type="match status" value="1"/>
</dbReference>
<gene>
    <name evidence="1" type="ORF">BA195_00145</name>
</gene>
<proteinExistence type="predicted"/>
<reference evidence="1 2" key="1">
    <citation type="submission" date="2016-06" db="EMBL/GenBank/DDBJ databases">
        <title>Draft Genome Sequence of Tenacibaculum soleae UCD-KL19.</title>
        <authorList>
            <person name="Eisen J.A."/>
            <person name="Coil D.A."/>
            <person name="Lujan K.M."/>
        </authorList>
    </citation>
    <scope>NUCLEOTIDE SEQUENCE [LARGE SCALE GENOMIC DNA]</scope>
    <source>
        <strain evidence="1 2">UCD-KL19</strain>
    </source>
</reference>
<accession>A0A1B9Y038</accession>
<comment type="caution">
    <text evidence="1">The sequence shown here is derived from an EMBL/GenBank/DDBJ whole genome shotgun (WGS) entry which is preliminary data.</text>
</comment>
<evidence type="ECO:0000313" key="1">
    <source>
        <dbReference type="EMBL" id="OCK43152.1"/>
    </source>
</evidence>
<keyword evidence="2" id="KW-1185">Reference proteome</keyword>
<dbReference type="AlphaFoldDB" id="A0A1B9Y038"/>
<dbReference type="EMBL" id="MAKX01000001">
    <property type="protein sequence ID" value="OCK43152.1"/>
    <property type="molecule type" value="Genomic_DNA"/>
</dbReference>
<sequence>MRFYDVVFVIMLFLFLSCDSFSKKTTKNNFNSIIDFTKVDISPTFKICNQLPISEKKACFYEEVTKRIQNSIATYKFITKETINETILIDLLVDKRGIFKLEEIKYSKKVIQQFPKLDSVLRASIMKLPQITPAYKRGIPVATQYKLPVRIIEKKVMY</sequence>
<dbReference type="OrthoDB" id="1191002at2"/>